<dbReference type="RefSeq" id="WP_034358952.1">
    <property type="nucleotide sequence ID" value="NZ_JHAC01000044.1"/>
</dbReference>
<feature type="chain" id="PRO_5001485447" evidence="1">
    <location>
        <begin position="21"/>
        <end position="511"/>
    </location>
</feature>
<dbReference type="PANTHER" id="PTHR30290">
    <property type="entry name" value="PERIPLASMIC BINDING COMPONENT OF ABC TRANSPORTER"/>
    <property type="match status" value="1"/>
</dbReference>
<dbReference type="PATRIC" id="fig|1476583.3.peg.2696"/>
<dbReference type="GO" id="GO:0043190">
    <property type="term" value="C:ATP-binding cassette (ABC) transporter complex"/>
    <property type="evidence" value="ECO:0007669"/>
    <property type="project" value="InterPro"/>
</dbReference>
<dbReference type="OrthoDB" id="137511at2"/>
<accession>A0A016QMV9</accession>
<proteinExistence type="predicted"/>
<keyword evidence="1" id="KW-0732">Signal</keyword>
<dbReference type="Pfam" id="PF00496">
    <property type="entry name" value="SBP_bac_5"/>
    <property type="match status" value="1"/>
</dbReference>
<dbReference type="EMBL" id="JHAC01000044">
    <property type="protein sequence ID" value="EYB67222.1"/>
    <property type="molecule type" value="Genomic_DNA"/>
</dbReference>
<dbReference type="GO" id="GO:0042597">
    <property type="term" value="C:periplasmic space"/>
    <property type="evidence" value="ECO:0007669"/>
    <property type="project" value="UniProtKB-ARBA"/>
</dbReference>
<dbReference type="Gene3D" id="3.90.76.10">
    <property type="entry name" value="Dipeptide-binding Protein, Domain 1"/>
    <property type="match status" value="1"/>
</dbReference>
<dbReference type="SUPFAM" id="SSF53850">
    <property type="entry name" value="Periplasmic binding protein-like II"/>
    <property type="match status" value="1"/>
</dbReference>
<dbReference type="Gene3D" id="3.10.105.10">
    <property type="entry name" value="Dipeptide-binding Protein, Domain 3"/>
    <property type="match status" value="1"/>
</dbReference>
<organism evidence="3 4">
    <name type="scientific">Deinococcus phoenicis</name>
    <dbReference type="NCBI Taxonomy" id="1476583"/>
    <lineage>
        <taxon>Bacteria</taxon>
        <taxon>Thermotogati</taxon>
        <taxon>Deinococcota</taxon>
        <taxon>Deinococci</taxon>
        <taxon>Deinococcales</taxon>
        <taxon>Deinococcaceae</taxon>
        <taxon>Deinococcus</taxon>
    </lineage>
</organism>
<dbReference type="Gene3D" id="3.40.190.10">
    <property type="entry name" value="Periplasmic binding protein-like II"/>
    <property type="match status" value="1"/>
</dbReference>
<dbReference type="STRING" id="1476583.DEIPH_ctg046orf0012"/>
<dbReference type="GO" id="GO:0015833">
    <property type="term" value="P:peptide transport"/>
    <property type="evidence" value="ECO:0007669"/>
    <property type="project" value="TreeGrafter"/>
</dbReference>
<dbReference type="eggNOG" id="COG0747">
    <property type="taxonomic scope" value="Bacteria"/>
</dbReference>
<dbReference type="Proteomes" id="UP000020492">
    <property type="component" value="Unassembled WGS sequence"/>
</dbReference>
<keyword evidence="4" id="KW-1185">Reference proteome</keyword>
<reference evidence="3 4" key="1">
    <citation type="submission" date="2014-03" db="EMBL/GenBank/DDBJ databases">
        <title>Draft genome sequence of Deinococcus phoenicis 1P10ME.</title>
        <authorList>
            <person name="Stepanov V.G."/>
            <person name="Vaishampayan P."/>
            <person name="Venkateswaran K."/>
            <person name="Fox G.E."/>
        </authorList>
    </citation>
    <scope>NUCLEOTIDE SEQUENCE [LARGE SCALE GENOMIC DNA]</scope>
    <source>
        <strain evidence="3 4">1P10ME</strain>
    </source>
</reference>
<gene>
    <name evidence="3" type="ORF">DEIPH_ctg046orf0012</name>
</gene>
<protein>
    <submittedName>
        <fullName evidence="3">Dipeptide ABC transporter, periplasmic component</fullName>
    </submittedName>
</protein>
<sequence>MLKRSLLGLTLACASLGTAAADKVITGAFDVGPGGAPQAFNPLTNSAGFTWLNKYFGTLVLYDVNFKKISGDLASSWTVADGGKKYTFVLRPGVKWHDGQPFTSRDVKFSIDLAMNPDSGSPFASKFANIKNVQTPNDRTVILTLSKPNAALLDGLTNFMILPQHELAKIPAKELRNSAWWRTNPVGTGPFMWSKYVPDQYVELKANPGYYRGRPKVDRLVNRYFKEPAAAVLALKSGDIHFTYLSLDDTKTVGNNATIIAGPSQVVNYIGFNGTDPRFKDPRIRQAVMYAIDRATIVKQLYGGGAELAGCVVTNAKYVPKGLNAYGYDPAKARQLLQAAKWNPNENVELLTYYGDQLSKDVLVTIQQMLAQVGMKVTPRFVDAPTFGQTTDKAKPTFDLVYAGSANGPDPDVMYANLHSDFTPPNGTNRMRVNIPAIDKAFEAGQAETSPARRATIYQDLCKASNAQLPWDTLWVAKRFGGASKNLVNFVWTPAPGGGRYDDHAEDWDIR</sequence>
<name>A0A016QMV9_9DEIO</name>
<evidence type="ECO:0000313" key="3">
    <source>
        <dbReference type="EMBL" id="EYB67222.1"/>
    </source>
</evidence>
<comment type="caution">
    <text evidence="3">The sequence shown here is derived from an EMBL/GenBank/DDBJ whole genome shotgun (WGS) entry which is preliminary data.</text>
</comment>
<evidence type="ECO:0000313" key="4">
    <source>
        <dbReference type="Proteomes" id="UP000020492"/>
    </source>
</evidence>
<feature type="signal peptide" evidence="1">
    <location>
        <begin position="1"/>
        <end position="20"/>
    </location>
</feature>
<dbReference type="InterPro" id="IPR000914">
    <property type="entry name" value="SBP_5_dom"/>
</dbReference>
<evidence type="ECO:0000259" key="2">
    <source>
        <dbReference type="Pfam" id="PF00496"/>
    </source>
</evidence>
<dbReference type="PIRSF" id="PIRSF002741">
    <property type="entry name" value="MppA"/>
    <property type="match status" value="1"/>
</dbReference>
<dbReference type="InterPro" id="IPR030678">
    <property type="entry name" value="Peptide/Ni-bd"/>
</dbReference>
<dbReference type="GO" id="GO:1904680">
    <property type="term" value="F:peptide transmembrane transporter activity"/>
    <property type="evidence" value="ECO:0007669"/>
    <property type="project" value="TreeGrafter"/>
</dbReference>
<dbReference type="AlphaFoldDB" id="A0A016QMV9"/>
<dbReference type="CDD" id="cd00995">
    <property type="entry name" value="PBP2_NikA_DppA_OppA_like"/>
    <property type="match status" value="1"/>
</dbReference>
<dbReference type="InterPro" id="IPR039424">
    <property type="entry name" value="SBP_5"/>
</dbReference>
<feature type="domain" description="Solute-binding protein family 5" evidence="2">
    <location>
        <begin position="68"/>
        <end position="418"/>
    </location>
</feature>
<evidence type="ECO:0000256" key="1">
    <source>
        <dbReference type="SAM" id="SignalP"/>
    </source>
</evidence>